<dbReference type="PANTHER" id="PTHR38698:SF1">
    <property type="entry name" value="FUNGAL PROTEIN"/>
    <property type="match status" value="1"/>
</dbReference>
<evidence type="ECO:0000313" key="3">
    <source>
        <dbReference type="Proteomes" id="UP000799438"/>
    </source>
</evidence>
<feature type="compositionally biased region" description="Basic and acidic residues" evidence="1">
    <location>
        <begin position="101"/>
        <end position="141"/>
    </location>
</feature>
<keyword evidence="3" id="KW-1185">Reference proteome</keyword>
<dbReference type="OrthoDB" id="5378975at2759"/>
<feature type="region of interest" description="Disordered" evidence="1">
    <location>
        <begin position="306"/>
        <end position="357"/>
    </location>
</feature>
<proteinExistence type="predicted"/>
<feature type="compositionally biased region" description="Acidic residues" evidence="1">
    <location>
        <begin position="142"/>
        <end position="168"/>
    </location>
</feature>
<dbReference type="PANTHER" id="PTHR38698">
    <property type="entry name" value="EXPRESSED PROTEIN"/>
    <property type="match status" value="1"/>
</dbReference>
<dbReference type="AlphaFoldDB" id="A0A6A6B799"/>
<accession>A0A6A6B799</accession>
<feature type="region of interest" description="Disordered" evidence="1">
    <location>
        <begin position="1"/>
        <end position="198"/>
    </location>
</feature>
<protein>
    <submittedName>
        <fullName evidence="2">Uncharacterized protein</fullName>
    </submittedName>
</protein>
<dbReference type="Pfam" id="PF17104">
    <property type="entry name" value="YBL010C_LAA2"/>
    <property type="match status" value="1"/>
</dbReference>
<sequence length="429" mass="46747">MAELEPPRKSVELQDPGAHELDSSEGEDHFSDASEGDKAEADRNSTTSPIPTTRVEKVDDEPSHGDVPGTAAYEMRQADAVPDMILKAPEGGNEGSPTTSDRSEPLDEVDQAPKPEEQSGETHEASHNDEAGYEASSHDNNDFGDDFDDFEEGGEGDDFGDDFGDFDDGFQNAEGQDGAAFDEPAPPPPVPEPAPSLPQLNLQELNNDDEILASTQPYIEKLFPSPNLDQPVINSDINPSPLSERSLSLWAQLVAPPPLQPPNWVRSRIRRLFLVSLGVPVDLDEILPASKQKKLVLPSISIAGERSPRGSYDERATGAVSKLKKEDNDSTTSVDSSPPKVESKRRGPPPPPELDISSTTMLCSTTDAALNNFTNTELKAHVRTLEELRKRADEVLGYWLRRMESAIGDKEAFEAVIANLVEHAKKVRK</sequence>
<dbReference type="Proteomes" id="UP000799438">
    <property type="component" value="Unassembled WGS sequence"/>
</dbReference>
<feature type="compositionally biased region" description="Basic and acidic residues" evidence="1">
    <location>
        <begin position="54"/>
        <end position="64"/>
    </location>
</feature>
<dbReference type="InterPro" id="IPR031355">
    <property type="entry name" value="YBL010C/LAA2-like"/>
</dbReference>
<evidence type="ECO:0000313" key="2">
    <source>
        <dbReference type="EMBL" id="KAF2139910.1"/>
    </source>
</evidence>
<feature type="compositionally biased region" description="Basic and acidic residues" evidence="1">
    <location>
        <begin position="1"/>
        <end position="43"/>
    </location>
</feature>
<dbReference type="RefSeq" id="XP_033395623.1">
    <property type="nucleotide sequence ID" value="XM_033545232.1"/>
</dbReference>
<evidence type="ECO:0000256" key="1">
    <source>
        <dbReference type="SAM" id="MobiDB-lite"/>
    </source>
</evidence>
<feature type="compositionally biased region" description="Basic and acidic residues" evidence="1">
    <location>
        <begin position="306"/>
        <end position="316"/>
    </location>
</feature>
<organism evidence="2 3">
    <name type="scientific">Aplosporella prunicola CBS 121167</name>
    <dbReference type="NCBI Taxonomy" id="1176127"/>
    <lineage>
        <taxon>Eukaryota</taxon>
        <taxon>Fungi</taxon>
        <taxon>Dikarya</taxon>
        <taxon>Ascomycota</taxon>
        <taxon>Pezizomycotina</taxon>
        <taxon>Dothideomycetes</taxon>
        <taxon>Dothideomycetes incertae sedis</taxon>
        <taxon>Botryosphaeriales</taxon>
        <taxon>Aplosporellaceae</taxon>
        <taxon>Aplosporella</taxon>
    </lineage>
</organism>
<feature type="compositionally biased region" description="Pro residues" evidence="1">
    <location>
        <begin position="184"/>
        <end position="196"/>
    </location>
</feature>
<gene>
    <name evidence="2" type="ORF">K452DRAFT_335843</name>
</gene>
<dbReference type="EMBL" id="ML995491">
    <property type="protein sequence ID" value="KAF2139910.1"/>
    <property type="molecule type" value="Genomic_DNA"/>
</dbReference>
<reference evidence="2" key="1">
    <citation type="journal article" date="2020" name="Stud. Mycol.">
        <title>101 Dothideomycetes genomes: a test case for predicting lifestyles and emergence of pathogens.</title>
        <authorList>
            <person name="Haridas S."/>
            <person name="Albert R."/>
            <person name="Binder M."/>
            <person name="Bloem J."/>
            <person name="Labutti K."/>
            <person name="Salamov A."/>
            <person name="Andreopoulos B."/>
            <person name="Baker S."/>
            <person name="Barry K."/>
            <person name="Bills G."/>
            <person name="Bluhm B."/>
            <person name="Cannon C."/>
            <person name="Castanera R."/>
            <person name="Culley D."/>
            <person name="Daum C."/>
            <person name="Ezra D."/>
            <person name="Gonzalez J."/>
            <person name="Henrissat B."/>
            <person name="Kuo A."/>
            <person name="Liang C."/>
            <person name="Lipzen A."/>
            <person name="Lutzoni F."/>
            <person name="Magnuson J."/>
            <person name="Mondo S."/>
            <person name="Nolan M."/>
            <person name="Ohm R."/>
            <person name="Pangilinan J."/>
            <person name="Park H.-J."/>
            <person name="Ramirez L."/>
            <person name="Alfaro M."/>
            <person name="Sun H."/>
            <person name="Tritt A."/>
            <person name="Yoshinaga Y."/>
            <person name="Zwiers L.-H."/>
            <person name="Turgeon B."/>
            <person name="Goodwin S."/>
            <person name="Spatafora J."/>
            <person name="Crous P."/>
            <person name="Grigoriev I."/>
        </authorList>
    </citation>
    <scope>NUCLEOTIDE SEQUENCE</scope>
    <source>
        <strain evidence="2">CBS 121167</strain>
    </source>
</reference>
<dbReference type="GeneID" id="54302731"/>
<name>A0A6A6B799_9PEZI</name>